<reference evidence="8" key="1">
    <citation type="journal article" date="2019" name="Int. J. Syst. Evol. Microbiol.">
        <title>The Global Catalogue of Microorganisms (GCM) 10K type strain sequencing project: providing services to taxonomists for standard genome sequencing and annotation.</title>
        <authorList>
            <consortium name="The Broad Institute Genomics Platform"/>
            <consortium name="The Broad Institute Genome Sequencing Center for Infectious Disease"/>
            <person name="Wu L."/>
            <person name="Ma J."/>
        </authorList>
    </citation>
    <scope>NUCLEOTIDE SEQUENCE [LARGE SCALE GENOMIC DNA]</scope>
    <source>
        <strain evidence="8">CCUG 56608</strain>
    </source>
</reference>
<keyword evidence="3 7" id="KW-0808">Transferase</keyword>
<evidence type="ECO:0000256" key="3">
    <source>
        <dbReference type="ARBA" id="ARBA00022679"/>
    </source>
</evidence>
<dbReference type="EMBL" id="JBHTKK010000041">
    <property type="protein sequence ID" value="MFD1068205.1"/>
    <property type="molecule type" value="Genomic_DNA"/>
</dbReference>
<dbReference type="InterPro" id="IPR000182">
    <property type="entry name" value="GNAT_dom"/>
</dbReference>
<dbReference type="Proteomes" id="UP001597041">
    <property type="component" value="Unassembled WGS sequence"/>
</dbReference>
<evidence type="ECO:0000256" key="4">
    <source>
        <dbReference type="ARBA" id="ARBA00023315"/>
    </source>
</evidence>
<evidence type="ECO:0000256" key="2">
    <source>
        <dbReference type="ARBA" id="ARBA00022649"/>
    </source>
</evidence>
<dbReference type="CDD" id="cd04301">
    <property type="entry name" value="NAT_SF"/>
    <property type="match status" value="1"/>
</dbReference>
<feature type="domain" description="N-acetyltransferase" evidence="6">
    <location>
        <begin position="12"/>
        <end position="174"/>
    </location>
</feature>
<keyword evidence="1" id="KW-0678">Repressor</keyword>
<dbReference type="InterPro" id="IPR016181">
    <property type="entry name" value="Acyl_CoA_acyltransferase"/>
</dbReference>
<evidence type="ECO:0000313" key="8">
    <source>
        <dbReference type="Proteomes" id="UP001597041"/>
    </source>
</evidence>
<proteinExistence type="predicted"/>
<sequence length="186" mass="21826">MYPITELDKFDLIFKTINIDDFEAIKSFKCGNSSIERFLQQDAYYTTIDLKASTNLVYLQNVLVGYFTLKRTKLKLDTEGLDIDIDDIELVNNFYCIEVARLAVTNDFQHKGIGRQIIHNITRIARTVNERFISLDALYENLDWYEKIGFEPFIKEEASMKNNEGLVYMVMDLYDPELVDRFLEDN</sequence>
<accession>A0ABW3NNX1</accession>
<evidence type="ECO:0000256" key="1">
    <source>
        <dbReference type="ARBA" id="ARBA00022491"/>
    </source>
</evidence>
<gene>
    <name evidence="7" type="ORF">ACFQ19_19615</name>
</gene>
<dbReference type="Pfam" id="PF13508">
    <property type="entry name" value="Acetyltransf_7"/>
    <property type="match status" value="1"/>
</dbReference>
<dbReference type="SUPFAM" id="SSF55729">
    <property type="entry name" value="Acyl-CoA N-acyltransferases (Nat)"/>
    <property type="match status" value="1"/>
</dbReference>
<dbReference type="PANTHER" id="PTHR36449:SF1">
    <property type="entry name" value="ACETYLTRANSFERASE"/>
    <property type="match status" value="1"/>
</dbReference>
<dbReference type="PANTHER" id="PTHR36449">
    <property type="entry name" value="ACETYLTRANSFERASE-RELATED"/>
    <property type="match status" value="1"/>
</dbReference>
<dbReference type="GO" id="GO:0016746">
    <property type="term" value="F:acyltransferase activity"/>
    <property type="evidence" value="ECO:0007669"/>
    <property type="project" value="UniProtKB-KW"/>
</dbReference>
<evidence type="ECO:0000256" key="5">
    <source>
        <dbReference type="ARBA" id="ARBA00049880"/>
    </source>
</evidence>
<dbReference type="RefSeq" id="WP_379594485.1">
    <property type="nucleotide sequence ID" value="NZ_JBHTKK010000041.1"/>
</dbReference>
<evidence type="ECO:0000259" key="6">
    <source>
        <dbReference type="PROSITE" id="PS51186"/>
    </source>
</evidence>
<dbReference type="EC" id="2.3.-.-" evidence="7"/>
<name>A0ABW3NNX1_9BACI</name>
<dbReference type="PROSITE" id="PS51186">
    <property type="entry name" value="GNAT"/>
    <property type="match status" value="1"/>
</dbReference>
<dbReference type="Gene3D" id="3.40.630.30">
    <property type="match status" value="1"/>
</dbReference>
<comment type="caution">
    <text evidence="7">The sequence shown here is derived from an EMBL/GenBank/DDBJ whole genome shotgun (WGS) entry which is preliminary data.</text>
</comment>
<protein>
    <submittedName>
        <fullName evidence="7">GNAT family N-acetyltransferase</fullName>
        <ecNumber evidence="7">2.3.-.-</ecNumber>
    </submittedName>
</protein>
<keyword evidence="2" id="KW-1277">Toxin-antitoxin system</keyword>
<keyword evidence="8" id="KW-1185">Reference proteome</keyword>
<evidence type="ECO:0000313" key="7">
    <source>
        <dbReference type="EMBL" id="MFD1068205.1"/>
    </source>
</evidence>
<organism evidence="7 8">
    <name type="scientific">Oceanobacillus locisalsi</name>
    <dbReference type="NCBI Taxonomy" id="546107"/>
    <lineage>
        <taxon>Bacteria</taxon>
        <taxon>Bacillati</taxon>
        <taxon>Bacillota</taxon>
        <taxon>Bacilli</taxon>
        <taxon>Bacillales</taxon>
        <taxon>Bacillaceae</taxon>
        <taxon>Oceanobacillus</taxon>
    </lineage>
</organism>
<comment type="catalytic activity">
    <reaction evidence="5">
        <text>glycyl-tRNA(Gly) + acetyl-CoA = N-acetylglycyl-tRNA(Gly) + CoA + H(+)</text>
        <dbReference type="Rhea" id="RHEA:81867"/>
        <dbReference type="Rhea" id="RHEA-COMP:9683"/>
        <dbReference type="Rhea" id="RHEA-COMP:19766"/>
        <dbReference type="ChEBI" id="CHEBI:15378"/>
        <dbReference type="ChEBI" id="CHEBI:57287"/>
        <dbReference type="ChEBI" id="CHEBI:57288"/>
        <dbReference type="ChEBI" id="CHEBI:78522"/>
        <dbReference type="ChEBI" id="CHEBI:232036"/>
    </reaction>
</comment>
<keyword evidence="4 7" id="KW-0012">Acyltransferase</keyword>